<evidence type="ECO:0000313" key="2">
    <source>
        <dbReference type="Proteomes" id="UP000222975"/>
    </source>
</evidence>
<keyword evidence="2" id="KW-1185">Reference proteome</keyword>
<dbReference type="EMBL" id="KU886223">
    <property type="protein sequence ID" value="ANH51593.1"/>
    <property type="molecule type" value="Genomic_DNA"/>
</dbReference>
<reference evidence="2" key="1">
    <citation type="submission" date="2016-03" db="EMBL/GenBank/DDBJ databases">
        <authorList>
            <person name="Sharma R."/>
            <person name="Simister A.R."/>
            <person name="Berg J.A."/>
            <person name="Jensen G.L."/>
            <person name="Keele B.R."/>
            <person name="Ward M.E.H."/>
            <person name="Breakwell D.P."/>
            <person name="Hope S."/>
            <person name="Grose J.H."/>
        </authorList>
    </citation>
    <scope>NUCLEOTIDE SEQUENCE [LARGE SCALE GENOMIC DNA]</scope>
</reference>
<gene>
    <name evidence="1" type="ORF">SIMMY50_131</name>
</gene>
<sequence length="106" mass="12190">MVRNNVVSIYKPTFRKRLAVDPMVLITELQHVFTVIELCKASNKYDHRVYGKLLKDEVQLVRDCAAVLVRHVQTPSIVQMLQTAITHEKPVELIAARHGEFLQLIN</sequence>
<protein>
    <submittedName>
        <fullName evidence="1">Uncharacterized protein</fullName>
    </submittedName>
</protein>
<evidence type="ECO:0000313" key="1">
    <source>
        <dbReference type="EMBL" id="ANH51593.1"/>
    </source>
</evidence>
<proteinExistence type="predicted"/>
<name>A0A173GDG6_9CAUD</name>
<organism evidence="1 2">
    <name type="scientific">Erwinia phage vB_EamM_Simmy50</name>
    <dbReference type="NCBI Taxonomy" id="1815988"/>
    <lineage>
        <taxon>Viruses</taxon>
        <taxon>Duplodnaviria</taxon>
        <taxon>Heunggongvirae</taxon>
        <taxon>Uroviricota</taxon>
        <taxon>Caudoviricetes</taxon>
        <taxon>Chimalliviridae</taxon>
        <taxon>Agricanvirus</taxon>
        <taxon>Agricanvirus simmy50</taxon>
    </lineage>
</organism>
<accession>A0A173GDG6</accession>
<dbReference type="Proteomes" id="UP000222975">
    <property type="component" value="Segment"/>
</dbReference>